<keyword evidence="4" id="KW-1185">Reference proteome</keyword>
<evidence type="ECO:0000313" key="4">
    <source>
        <dbReference type="Proteomes" id="UP000030671"/>
    </source>
</evidence>
<dbReference type="OrthoDB" id="8955945at2759"/>
<dbReference type="Pfam" id="PF03732">
    <property type="entry name" value="Retrotrans_gag"/>
    <property type="match status" value="1"/>
</dbReference>
<dbReference type="eggNOG" id="ENOG502S3G3">
    <property type="taxonomic scope" value="Eukaryota"/>
</dbReference>
<dbReference type="Proteomes" id="UP000030671">
    <property type="component" value="Unassembled WGS sequence"/>
</dbReference>
<gene>
    <name evidence="3" type="ORF">HETIRDRAFT_114041</name>
</gene>
<dbReference type="KEGG" id="hir:HETIRDRAFT_114041"/>
<feature type="domain" description="Retrotransposon gag" evidence="2">
    <location>
        <begin position="152"/>
        <end position="219"/>
    </location>
</feature>
<dbReference type="HOGENOM" id="CLU_047029_1_0_1"/>
<sequence>MGIIFSHLMMELKKRDFGTKDPEPVIPEDSEQEETTSQSDSDSLLDQTPINTQNEPLAEMSGQASTSTDPPSVTVQPGRGKVKLPDNYIGNRIESQKFMLQCLLLFAAESDQYKTNQDKISLVISCIRYGTVGAWAENFLLKLVGVDPPTDLGTWRDFLTKFKLQFRETGKTDKARSALMAFSQGQMMVNEYSNQFILIAADANISNKEQVPYFQCGLDPCVMDKIYDKEVQPNDTIEDWINTACKIDGQLRARTAQKAILANSTSFRSDYLNRFHTQPAVCYNSTNAPRKMDNQVVDMDIDATRKRNAESQKRKFDGK</sequence>
<feature type="compositionally biased region" description="Low complexity" evidence="1">
    <location>
        <begin position="35"/>
        <end position="48"/>
    </location>
</feature>
<dbReference type="AlphaFoldDB" id="W4KL15"/>
<protein>
    <recommendedName>
        <fullName evidence="2">Retrotransposon gag domain-containing protein</fullName>
    </recommendedName>
</protein>
<feature type="region of interest" description="Disordered" evidence="1">
    <location>
        <begin position="13"/>
        <end position="81"/>
    </location>
</feature>
<dbReference type="InterPro" id="IPR005162">
    <property type="entry name" value="Retrotrans_gag_dom"/>
</dbReference>
<evidence type="ECO:0000313" key="3">
    <source>
        <dbReference type="EMBL" id="ETW86543.1"/>
    </source>
</evidence>
<dbReference type="GeneID" id="20666439"/>
<dbReference type="InParanoid" id="W4KL15"/>
<proteinExistence type="predicted"/>
<evidence type="ECO:0000259" key="2">
    <source>
        <dbReference type="Pfam" id="PF03732"/>
    </source>
</evidence>
<organism evidence="3 4">
    <name type="scientific">Heterobasidion irregulare (strain TC 32-1)</name>
    <dbReference type="NCBI Taxonomy" id="747525"/>
    <lineage>
        <taxon>Eukaryota</taxon>
        <taxon>Fungi</taxon>
        <taxon>Dikarya</taxon>
        <taxon>Basidiomycota</taxon>
        <taxon>Agaricomycotina</taxon>
        <taxon>Agaricomycetes</taxon>
        <taxon>Russulales</taxon>
        <taxon>Bondarzewiaceae</taxon>
        <taxon>Heterobasidion</taxon>
        <taxon>Heterobasidion annosum species complex</taxon>
    </lineage>
</organism>
<feature type="compositionally biased region" description="Basic and acidic residues" evidence="1">
    <location>
        <begin position="13"/>
        <end position="23"/>
    </location>
</feature>
<dbReference type="EMBL" id="KI925454">
    <property type="protein sequence ID" value="ETW86543.1"/>
    <property type="molecule type" value="Genomic_DNA"/>
</dbReference>
<dbReference type="RefSeq" id="XP_009540554.1">
    <property type="nucleotide sequence ID" value="XM_009542259.1"/>
</dbReference>
<reference evidence="3 4" key="1">
    <citation type="journal article" date="2012" name="New Phytol.">
        <title>Insight into trade-off between wood decay and parasitism from the genome of a fungal forest pathogen.</title>
        <authorList>
            <person name="Olson A."/>
            <person name="Aerts A."/>
            <person name="Asiegbu F."/>
            <person name="Belbahri L."/>
            <person name="Bouzid O."/>
            <person name="Broberg A."/>
            <person name="Canback B."/>
            <person name="Coutinho P.M."/>
            <person name="Cullen D."/>
            <person name="Dalman K."/>
            <person name="Deflorio G."/>
            <person name="van Diepen L.T."/>
            <person name="Dunand C."/>
            <person name="Duplessis S."/>
            <person name="Durling M."/>
            <person name="Gonthier P."/>
            <person name="Grimwood J."/>
            <person name="Fossdal C.G."/>
            <person name="Hansson D."/>
            <person name="Henrissat B."/>
            <person name="Hietala A."/>
            <person name="Himmelstrand K."/>
            <person name="Hoffmeister D."/>
            <person name="Hogberg N."/>
            <person name="James T.Y."/>
            <person name="Karlsson M."/>
            <person name="Kohler A."/>
            <person name="Kues U."/>
            <person name="Lee Y.H."/>
            <person name="Lin Y.C."/>
            <person name="Lind M."/>
            <person name="Lindquist E."/>
            <person name="Lombard V."/>
            <person name="Lucas S."/>
            <person name="Lunden K."/>
            <person name="Morin E."/>
            <person name="Murat C."/>
            <person name="Park J."/>
            <person name="Raffaello T."/>
            <person name="Rouze P."/>
            <person name="Salamov A."/>
            <person name="Schmutz J."/>
            <person name="Solheim H."/>
            <person name="Stahlberg J."/>
            <person name="Velez H."/>
            <person name="de Vries R.P."/>
            <person name="Wiebenga A."/>
            <person name="Woodward S."/>
            <person name="Yakovlev I."/>
            <person name="Garbelotto M."/>
            <person name="Martin F."/>
            <person name="Grigoriev I.V."/>
            <person name="Stenlid J."/>
        </authorList>
    </citation>
    <scope>NUCLEOTIDE SEQUENCE [LARGE SCALE GENOMIC DNA]</scope>
    <source>
        <strain evidence="3 4">TC 32-1</strain>
    </source>
</reference>
<evidence type="ECO:0000256" key="1">
    <source>
        <dbReference type="SAM" id="MobiDB-lite"/>
    </source>
</evidence>
<feature type="compositionally biased region" description="Polar residues" evidence="1">
    <location>
        <begin position="62"/>
        <end position="75"/>
    </location>
</feature>
<accession>W4KL15</accession>
<name>W4KL15_HETIT</name>